<sequence>MTGDEIVGTMLRECASLTALVEAQNIMLDELPDSATIPNLLVTSVSSVDRQQLERGSSVRVTERVAVKVRANNSQERREIIRLVRKCCAGMIGAIGGGANVAILTAGQGPNLRGPGNSFERTQDFRVSFDDPT</sequence>
<reference evidence="2" key="1">
    <citation type="submission" date="2020-09" db="EMBL/GenBank/DDBJ databases">
        <title>Sphingomonas sp., a new species isolated from pork steak.</title>
        <authorList>
            <person name="Heidler von Heilborn D."/>
        </authorList>
    </citation>
    <scope>NUCLEOTIDE SEQUENCE [LARGE SCALE GENOMIC DNA]</scope>
</reference>
<evidence type="ECO:0000313" key="1">
    <source>
        <dbReference type="EMBL" id="QQV76527.1"/>
    </source>
</evidence>
<name>A0A974S3G5_9SPHN</name>
<dbReference type="Proteomes" id="UP000595894">
    <property type="component" value="Chromosome"/>
</dbReference>
<evidence type="ECO:0008006" key="3">
    <source>
        <dbReference type="Google" id="ProtNLM"/>
    </source>
</evidence>
<keyword evidence="2" id="KW-1185">Reference proteome</keyword>
<gene>
    <name evidence="1" type="ORF">H5J25_13850</name>
</gene>
<dbReference type="AlphaFoldDB" id="A0A974S3G5"/>
<dbReference type="EMBL" id="CP061035">
    <property type="protein sequence ID" value="QQV76527.1"/>
    <property type="molecule type" value="Genomic_DNA"/>
</dbReference>
<accession>A0A974S3G5</accession>
<organism evidence="1 2">
    <name type="scientific">Sphingomonas aliaeris</name>
    <dbReference type="NCBI Taxonomy" id="2759526"/>
    <lineage>
        <taxon>Bacteria</taxon>
        <taxon>Pseudomonadati</taxon>
        <taxon>Pseudomonadota</taxon>
        <taxon>Alphaproteobacteria</taxon>
        <taxon>Sphingomonadales</taxon>
        <taxon>Sphingomonadaceae</taxon>
        <taxon>Sphingomonas</taxon>
    </lineage>
</organism>
<proteinExistence type="predicted"/>
<dbReference type="RefSeq" id="WP_202091927.1">
    <property type="nucleotide sequence ID" value="NZ_CP061035.1"/>
</dbReference>
<protein>
    <recommendedName>
        <fullName evidence="3">DUF3168 domain-containing protein</fullName>
    </recommendedName>
</protein>
<dbReference type="KEGG" id="sari:H5J25_13850"/>
<evidence type="ECO:0000313" key="2">
    <source>
        <dbReference type="Proteomes" id="UP000595894"/>
    </source>
</evidence>